<evidence type="ECO:0008006" key="4">
    <source>
        <dbReference type="Google" id="ProtNLM"/>
    </source>
</evidence>
<evidence type="ECO:0000313" key="3">
    <source>
        <dbReference type="Proteomes" id="UP001251524"/>
    </source>
</evidence>
<keyword evidence="1" id="KW-0732">Signal</keyword>
<dbReference type="Proteomes" id="UP001251524">
    <property type="component" value="Unassembled WGS sequence"/>
</dbReference>
<gene>
    <name evidence="2" type="ORF">J2X06_000861</name>
</gene>
<reference evidence="2 3" key="1">
    <citation type="submission" date="2023-07" db="EMBL/GenBank/DDBJ databases">
        <title>Sorghum-associated microbial communities from plants grown in Nebraska, USA.</title>
        <authorList>
            <person name="Schachtman D."/>
        </authorList>
    </citation>
    <scope>NUCLEOTIDE SEQUENCE [LARGE SCALE GENOMIC DNA]</scope>
    <source>
        <strain evidence="2 3">BE198</strain>
    </source>
</reference>
<dbReference type="RefSeq" id="WP_310058736.1">
    <property type="nucleotide sequence ID" value="NZ_JAVDVY010000001.1"/>
</dbReference>
<evidence type="ECO:0000256" key="1">
    <source>
        <dbReference type="SAM" id="SignalP"/>
    </source>
</evidence>
<feature type="chain" id="PRO_5045371168" description="DUF4124 domain-containing protein" evidence="1">
    <location>
        <begin position="21"/>
        <end position="222"/>
    </location>
</feature>
<keyword evidence="3" id="KW-1185">Reference proteome</keyword>
<accession>A0ABU1W7U8</accession>
<dbReference type="EMBL" id="JAVDVY010000001">
    <property type="protein sequence ID" value="MDR7133677.1"/>
    <property type="molecule type" value="Genomic_DNA"/>
</dbReference>
<proteinExistence type="predicted"/>
<organism evidence="2 3">
    <name type="scientific">Lysobacter niastensis</name>
    <dbReference type="NCBI Taxonomy" id="380629"/>
    <lineage>
        <taxon>Bacteria</taxon>
        <taxon>Pseudomonadati</taxon>
        <taxon>Pseudomonadota</taxon>
        <taxon>Gammaproteobacteria</taxon>
        <taxon>Lysobacterales</taxon>
        <taxon>Lysobacteraceae</taxon>
        <taxon>Lysobacter</taxon>
    </lineage>
</organism>
<feature type="signal peptide" evidence="1">
    <location>
        <begin position="1"/>
        <end position="20"/>
    </location>
</feature>
<sequence>MAMRFPAGMAMRFPALSATAVLGAVAGSFAPASSPAAEMQAFSLQRCESAQGEVVYTDRSCAASGARPTPLPHELISRIVYEPGYSAASISFAGRFDDPSRGTVPKRRPLVDGCARTPRQLSLDLEGAWALHDVNRLAESFHWVGMSHRQSHRVMDRLRQLSNQPVQRADYFNAQIGPADMPMEGNAGIVQLLLANGSGANVVDLDVRRYSGCYFVTLQRTS</sequence>
<protein>
    <recommendedName>
        <fullName evidence="4">DUF4124 domain-containing protein</fullName>
    </recommendedName>
</protein>
<name>A0ABU1W7U8_9GAMM</name>
<comment type="caution">
    <text evidence="2">The sequence shown here is derived from an EMBL/GenBank/DDBJ whole genome shotgun (WGS) entry which is preliminary data.</text>
</comment>
<evidence type="ECO:0000313" key="2">
    <source>
        <dbReference type="EMBL" id="MDR7133677.1"/>
    </source>
</evidence>